<comment type="caution">
    <text evidence="2">The sequence shown here is derived from an EMBL/GenBank/DDBJ whole genome shotgun (WGS) entry which is preliminary data.</text>
</comment>
<evidence type="ECO:0000256" key="1">
    <source>
        <dbReference type="SAM" id="MobiDB-lite"/>
    </source>
</evidence>
<organism evidence="2 3">
    <name type="scientific">Sinorhizobium glycinis</name>
    <dbReference type="NCBI Taxonomy" id="1472378"/>
    <lineage>
        <taxon>Bacteria</taxon>
        <taxon>Pseudomonadati</taxon>
        <taxon>Pseudomonadota</taxon>
        <taxon>Alphaproteobacteria</taxon>
        <taxon>Hyphomicrobiales</taxon>
        <taxon>Rhizobiaceae</taxon>
        <taxon>Sinorhizobium/Ensifer group</taxon>
        <taxon>Sinorhizobium</taxon>
    </lineage>
</organism>
<evidence type="ECO:0000313" key="3">
    <source>
        <dbReference type="Proteomes" id="UP000094025"/>
    </source>
</evidence>
<dbReference type="RefSeq" id="WP_064241502.1">
    <property type="nucleotide sequence ID" value="NZ_LPUX01000053.1"/>
</dbReference>
<reference evidence="2 3" key="1">
    <citation type="journal article" date="2016" name="Int. J. Syst. Evol. Microbiol.">
        <title>Ensifer glycinis sp. nov., an novel rhizobial species associated with Glycine spp.</title>
        <authorList>
            <person name="Yan H."/>
            <person name="Yan J."/>
            <person name="Sui X.H."/>
            <person name="Wang E.T."/>
            <person name="Chen W.X."/>
            <person name="Zhang X.X."/>
            <person name="Chen W.F."/>
        </authorList>
    </citation>
    <scope>NUCLEOTIDE SEQUENCE [LARGE SCALE GENOMIC DNA]</scope>
    <source>
        <strain evidence="2 3">CCBAU 23380</strain>
    </source>
</reference>
<feature type="region of interest" description="Disordered" evidence="1">
    <location>
        <begin position="458"/>
        <end position="500"/>
    </location>
</feature>
<protein>
    <submittedName>
        <fullName evidence="2">Uncharacterized protein</fullName>
    </submittedName>
</protein>
<feature type="compositionally biased region" description="Acidic residues" evidence="1">
    <location>
        <begin position="480"/>
        <end position="500"/>
    </location>
</feature>
<proteinExistence type="predicted"/>
<name>A0A178Y0V3_9HYPH</name>
<dbReference type="Proteomes" id="UP000094025">
    <property type="component" value="Unassembled WGS sequence"/>
</dbReference>
<dbReference type="AlphaFoldDB" id="A0A178Y0V3"/>
<accession>A0A178Y0V3</accession>
<dbReference type="STRING" id="1472378.AU381_04860"/>
<evidence type="ECO:0000313" key="2">
    <source>
        <dbReference type="EMBL" id="OAP41208.1"/>
    </source>
</evidence>
<sequence length="583" mass="61044">MAILPNFGAATFIPGAPINNPYFPLIPGHVLSYSGDEIDPDTGEVTTERNDFFTTSATFEVRGVTTTVIRDTVYEDDVILEDTFDWYAQDTAGNVWYFGEIVVNYEYDDDGNFIGVNHEGQWSADDPGNQPGWAMKASPEFGPAVYQEFAPGIAEDESILAETGLSLKTPLGKFKDVIKTIDSSALSTGVEFKFYAPGVGLITETAVAPDGTTTSTVDLYRQGIVGQEDPDDSDDVTPALTKLEEGKTIEDLADIRDLDVADFAGTGTTKQVTVLGGSTDSADALGAYFIDEATGTISEGRILVADLSAATSGTSVAVDVPDGQTLGLFLVRGTDEIGVDLDEFTDGGLQLKNLLTGAPANVNDLFAPTVMDDAGNILPIQPLSALGADDGGNLLNPAGSMQAIGLSSGAAGASGIEIIGFEDRLNTSPEYDGDFNDAIVAVSDAPIPAETLSQLVREAGGGKTGNAAVNRSTGEVGGDVPDDEQTEDAGDSGAEDSAGDTLDDWVAGDTFEFADGFHRVGRIADFELDGRDGLLADGDWVDFGHLERLSHVHLDGTDGHFDGTSDNGLKGIASLSADGFFFV</sequence>
<keyword evidence="3" id="KW-1185">Reference proteome</keyword>
<gene>
    <name evidence="2" type="ORF">AU381_04860</name>
</gene>
<dbReference type="EMBL" id="LPUX01000053">
    <property type="protein sequence ID" value="OAP41208.1"/>
    <property type="molecule type" value="Genomic_DNA"/>
</dbReference>